<dbReference type="Gene3D" id="3.90.640.20">
    <property type="entry name" value="Heat-shock cognate protein, ATPase"/>
    <property type="match status" value="1"/>
</dbReference>
<accession>A0ABU1P4J6</accession>
<evidence type="ECO:0000313" key="3">
    <source>
        <dbReference type="EMBL" id="MDR6554286.1"/>
    </source>
</evidence>
<dbReference type="RefSeq" id="WP_310501721.1">
    <property type="nucleotide sequence ID" value="NZ_JAVDSB010000015.1"/>
</dbReference>
<dbReference type="Pfam" id="PF13739">
    <property type="entry name" value="PdaC"/>
    <property type="match status" value="1"/>
</dbReference>
<dbReference type="Pfam" id="PF11738">
    <property type="entry name" value="DUF3298"/>
    <property type="match status" value="1"/>
</dbReference>
<evidence type="ECO:0000259" key="2">
    <source>
        <dbReference type="Pfam" id="PF13739"/>
    </source>
</evidence>
<organism evidence="3 4">
    <name type="scientific">Paenibacillus qinlingensis</name>
    <dbReference type="NCBI Taxonomy" id="1837343"/>
    <lineage>
        <taxon>Bacteria</taxon>
        <taxon>Bacillati</taxon>
        <taxon>Bacillota</taxon>
        <taxon>Bacilli</taxon>
        <taxon>Bacillales</taxon>
        <taxon>Paenibacillaceae</taxon>
        <taxon>Paenibacillus</taxon>
    </lineage>
</organism>
<dbReference type="InterPro" id="IPR037126">
    <property type="entry name" value="PdaC/RsiV-like_sf"/>
</dbReference>
<comment type="caution">
    <text evidence="3">The sequence shown here is derived from an EMBL/GenBank/DDBJ whole genome shotgun (WGS) entry which is preliminary data.</text>
</comment>
<evidence type="ECO:0000259" key="1">
    <source>
        <dbReference type="Pfam" id="PF11738"/>
    </source>
</evidence>
<evidence type="ECO:0008006" key="5">
    <source>
        <dbReference type="Google" id="ProtNLM"/>
    </source>
</evidence>
<gene>
    <name evidence="3" type="ORF">J2736_005515</name>
</gene>
<dbReference type="EMBL" id="JAVDSB010000015">
    <property type="protein sequence ID" value="MDR6554286.1"/>
    <property type="molecule type" value="Genomic_DNA"/>
</dbReference>
<dbReference type="InterPro" id="IPR021729">
    <property type="entry name" value="DUF3298"/>
</dbReference>
<dbReference type="InterPro" id="IPR025303">
    <property type="entry name" value="PdaC"/>
</dbReference>
<dbReference type="Proteomes" id="UP001267290">
    <property type="component" value="Unassembled WGS sequence"/>
</dbReference>
<keyword evidence="4" id="KW-1185">Reference proteome</keyword>
<protein>
    <recommendedName>
        <fullName evidence="5">DUF3298 domain-containing protein</fullName>
    </recommendedName>
</protein>
<name>A0ABU1P4J6_9BACL</name>
<feature type="domain" description="Deacetylase PdaC" evidence="2">
    <location>
        <begin position="39"/>
        <end position="114"/>
    </location>
</feature>
<reference evidence="3 4" key="1">
    <citation type="submission" date="2023-07" db="EMBL/GenBank/DDBJ databases">
        <title>Sorghum-associated microbial communities from plants grown in Nebraska, USA.</title>
        <authorList>
            <person name="Schachtman D."/>
        </authorList>
    </citation>
    <scope>NUCLEOTIDE SEQUENCE [LARGE SCALE GENOMIC DNA]</scope>
    <source>
        <strain evidence="3 4">CC258</strain>
    </source>
</reference>
<sequence length="221" mass="25456">MRDIRDTRDIRDIRDIEQDLDLEHQPVSIQTYKVLKSKLNLMYPAVIHMNAPLVQHKINTTIVDAVNKQLHDQGFPQNPETDVTAYYEIKTNERRVLSLSLLNYAFSGGAHGMTIQQSLTFSTETGQSYTLSQLFKPGSDYVKRISDIVAAEIKRREIPLLVEFTGIRPNQDFYIADKSLVVYFQLYELAAYVYGFLYFPISVYELQDIIAEDGPLGKMMY</sequence>
<proteinExistence type="predicted"/>
<evidence type="ECO:0000313" key="4">
    <source>
        <dbReference type="Proteomes" id="UP001267290"/>
    </source>
</evidence>
<feature type="domain" description="DUF3298" evidence="1">
    <location>
        <begin position="133"/>
        <end position="202"/>
    </location>
</feature>
<dbReference type="Gene3D" id="3.30.565.40">
    <property type="entry name" value="Fervidobacterium nodosum Rt17-B1 like"/>
    <property type="match status" value="1"/>
</dbReference>